<dbReference type="PANTHER" id="PTHR12383:SF16">
    <property type="entry name" value="MITOCHONDRIAL INNER MEMBRANE PROTEASE SUBUNIT 1"/>
    <property type="match status" value="1"/>
</dbReference>
<dbReference type="PANTHER" id="PTHR12383">
    <property type="entry name" value="PROTEASE FAMILY S26 MITOCHONDRIAL INNER MEMBRANE PROTEASE-RELATED"/>
    <property type="match status" value="1"/>
</dbReference>
<evidence type="ECO:0000256" key="3">
    <source>
        <dbReference type="ARBA" id="ARBA00022792"/>
    </source>
</evidence>
<keyword evidence="5 9" id="KW-0496">Mitochondrion</keyword>
<keyword evidence="12" id="KW-1185">Reference proteome</keyword>
<dbReference type="GO" id="GO:0006465">
    <property type="term" value="P:signal peptide processing"/>
    <property type="evidence" value="ECO:0007669"/>
    <property type="project" value="InterPro"/>
</dbReference>
<dbReference type="NCBIfam" id="TIGR02227">
    <property type="entry name" value="sigpep_I_bact"/>
    <property type="match status" value="1"/>
</dbReference>
<dbReference type="Proteomes" id="UP000594454">
    <property type="component" value="Chromosome 5"/>
</dbReference>
<evidence type="ECO:0000313" key="11">
    <source>
        <dbReference type="EMBL" id="CAD7089659.1"/>
    </source>
</evidence>
<dbReference type="Pfam" id="PF10502">
    <property type="entry name" value="Peptidase_S26"/>
    <property type="match status" value="1"/>
</dbReference>
<evidence type="ECO:0000313" key="12">
    <source>
        <dbReference type="Proteomes" id="UP000594454"/>
    </source>
</evidence>
<feature type="active site" evidence="8">
    <location>
        <position position="82"/>
    </location>
</feature>
<dbReference type="PRINTS" id="PR00727">
    <property type="entry name" value="LEADERPTASE"/>
</dbReference>
<dbReference type="PROSITE" id="PS00761">
    <property type="entry name" value="SPASE_I_3"/>
    <property type="match status" value="1"/>
</dbReference>
<evidence type="ECO:0000256" key="5">
    <source>
        <dbReference type="ARBA" id="ARBA00023128"/>
    </source>
</evidence>
<name>A0A7R8UYV1_HERIL</name>
<proteinExistence type="inferred from homology"/>
<dbReference type="EMBL" id="LR899013">
    <property type="protein sequence ID" value="CAD7089659.1"/>
    <property type="molecule type" value="Genomic_DNA"/>
</dbReference>
<gene>
    <name evidence="11" type="ORF">HERILL_LOCUS12192</name>
</gene>
<organism evidence="11 12">
    <name type="scientific">Hermetia illucens</name>
    <name type="common">Black soldier fly</name>
    <dbReference type="NCBI Taxonomy" id="343691"/>
    <lineage>
        <taxon>Eukaryota</taxon>
        <taxon>Metazoa</taxon>
        <taxon>Ecdysozoa</taxon>
        <taxon>Arthropoda</taxon>
        <taxon>Hexapoda</taxon>
        <taxon>Insecta</taxon>
        <taxon>Pterygota</taxon>
        <taxon>Neoptera</taxon>
        <taxon>Endopterygota</taxon>
        <taxon>Diptera</taxon>
        <taxon>Brachycera</taxon>
        <taxon>Stratiomyomorpha</taxon>
        <taxon>Stratiomyidae</taxon>
        <taxon>Hermetiinae</taxon>
        <taxon>Hermetia</taxon>
    </lineage>
</organism>
<feature type="domain" description="Peptidase S26" evidence="10">
    <location>
        <begin position="16"/>
        <end position="182"/>
    </location>
</feature>
<keyword evidence="4 9" id="KW-0378">Hydrolase</keyword>
<keyword evidence="3 9" id="KW-0999">Mitochondrion inner membrane</keyword>
<dbReference type="GO" id="GO:0004252">
    <property type="term" value="F:serine-type endopeptidase activity"/>
    <property type="evidence" value="ECO:0007669"/>
    <property type="project" value="InterPro"/>
</dbReference>
<dbReference type="SUPFAM" id="SSF51306">
    <property type="entry name" value="LexA/Signal peptidase"/>
    <property type="match status" value="1"/>
</dbReference>
<comment type="similarity">
    <text evidence="7">Belongs to the peptidase S26 family. IMP1 subfamily.</text>
</comment>
<dbReference type="InterPro" id="IPR019758">
    <property type="entry name" value="Pept_S26A_signal_pept_1_CS"/>
</dbReference>
<evidence type="ECO:0000256" key="1">
    <source>
        <dbReference type="ARBA" id="ARBA00004273"/>
    </source>
</evidence>
<sequence length="191" mass="21075">MYRLLSKTLGFTGYVIQYACITHCTFEYLGEFVVCTGPSMEPTLYTNNVLVTERITARMNKVQRGDIVIAHCPTDPKSQVCKRVVGLPGDRIVVKPINSDPAAVVWGADSDKSFANRSLDEEVQSALHEKNAPVMQSAKGEVIVPRGHVWIEGDNAANSADSRYYGPVPLGLINSRAICRIWPINDLKLLI</sequence>
<feature type="active site" evidence="8">
    <location>
        <position position="39"/>
    </location>
</feature>
<dbReference type="GO" id="GO:0042720">
    <property type="term" value="C:mitochondrial inner membrane peptidase complex"/>
    <property type="evidence" value="ECO:0007669"/>
    <property type="project" value="TreeGrafter"/>
</dbReference>
<reference evidence="11 12" key="1">
    <citation type="submission" date="2020-11" db="EMBL/GenBank/DDBJ databases">
        <authorList>
            <person name="Wallbank WR R."/>
            <person name="Pardo Diaz C."/>
            <person name="Kozak K."/>
            <person name="Martin S."/>
            <person name="Jiggins C."/>
            <person name="Moest M."/>
            <person name="Warren A I."/>
            <person name="Generalovic N T."/>
            <person name="Byers J.R.P. K."/>
            <person name="Montejo-Kovacevich G."/>
            <person name="Yen C E."/>
        </authorList>
    </citation>
    <scope>NUCLEOTIDE SEQUENCE [LARGE SCALE GENOMIC DNA]</scope>
</reference>
<dbReference type="OMA" id="LCKGPSM"/>
<protein>
    <recommendedName>
        <fullName evidence="9">Mitochondrial inner membrane protease subunit</fullName>
        <ecNumber evidence="9">3.4.21.-</ecNumber>
    </recommendedName>
</protein>
<dbReference type="InterPro" id="IPR019533">
    <property type="entry name" value="Peptidase_S26"/>
</dbReference>
<dbReference type="OrthoDB" id="308440at2759"/>
<accession>A0A7R8UYV1</accession>
<dbReference type="InterPro" id="IPR019757">
    <property type="entry name" value="Pept_S26A_signal_pept_1_Lys-AS"/>
</dbReference>
<dbReference type="CDD" id="cd06530">
    <property type="entry name" value="S26_SPase_I"/>
    <property type="match status" value="1"/>
</dbReference>
<evidence type="ECO:0000256" key="2">
    <source>
        <dbReference type="ARBA" id="ARBA00011805"/>
    </source>
</evidence>
<evidence type="ECO:0000256" key="8">
    <source>
        <dbReference type="PIRSR" id="PIRSR600223-1"/>
    </source>
</evidence>
<comment type="subcellular location">
    <subcellularLocation>
        <location evidence="1 9">Mitochondrion inner membrane</location>
    </subcellularLocation>
</comment>
<evidence type="ECO:0000259" key="10">
    <source>
        <dbReference type="Pfam" id="PF10502"/>
    </source>
</evidence>
<dbReference type="InParanoid" id="A0A7R8UYV1"/>
<dbReference type="EC" id="3.4.21.-" evidence="9"/>
<comment type="subunit">
    <text evidence="2">Heterodimer of 2 subunits, IMMPL1 and IMMPL2.</text>
</comment>
<dbReference type="InterPro" id="IPR000223">
    <property type="entry name" value="Pept_S26A_signal_pept_1"/>
</dbReference>
<evidence type="ECO:0000256" key="7">
    <source>
        <dbReference type="ARBA" id="ARBA00038445"/>
    </source>
</evidence>
<dbReference type="InterPro" id="IPR036286">
    <property type="entry name" value="LexA/Signal_pep-like_sf"/>
</dbReference>
<dbReference type="Gene3D" id="2.10.109.10">
    <property type="entry name" value="Umud Fragment, subunit A"/>
    <property type="match status" value="1"/>
</dbReference>
<keyword evidence="6" id="KW-0472">Membrane</keyword>
<dbReference type="GO" id="GO:0006627">
    <property type="term" value="P:protein processing involved in protein targeting to mitochondrion"/>
    <property type="evidence" value="ECO:0007669"/>
    <property type="project" value="TreeGrafter"/>
</dbReference>
<dbReference type="AlphaFoldDB" id="A0A7R8UYV1"/>
<keyword evidence="9" id="KW-0645">Protease</keyword>
<evidence type="ECO:0000256" key="9">
    <source>
        <dbReference type="RuleBase" id="RU362041"/>
    </source>
</evidence>
<evidence type="ECO:0000256" key="4">
    <source>
        <dbReference type="ARBA" id="ARBA00022801"/>
    </source>
</evidence>
<dbReference type="PROSITE" id="PS00760">
    <property type="entry name" value="SPASE_I_2"/>
    <property type="match status" value="1"/>
</dbReference>
<dbReference type="InterPro" id="IPR052064">
    <property type="entry name" value="Mito_IMP1_subunit"/>
</dbReference>
<evidence type="ECO:0000256" key="6">
    <source>
        <dbReference type="ARBA" id="ARBA00023136"/>
    </source>
</evidence>
<dbReference type="FunCoup" id="A0A7R8UYV1">
    <property type="interactions" value="1139"/>
</dbReference>